<keyword evidence="2" id="KW-1185">Reference proteome</keyword>
<evidence type="ECO:0000313" key="1">
    <source>
        <dbReference type="EMBL" id="PIK50290.1"/>
    </source>
</evidence>
<proteinExistence type="predicted"/>
<protein>
    <submittedName>
        <fullName evidence="1">Uncharacterized protein</fullName>
    </submittedName>
</protein>
<dbReference type="Proteomes" id="UP000230750">
    <property type="component" value="Unassembled WGS sequence"/>
</dbReference>
<dbReference type="EMBL" id="MRZV01000425">
    <property type="protein sequence ID" value="PIK50290.1"/>
    <property type="molecule type" value="Genomic_DNA"/>
</dbReference>
<organism evidence="1 2">
    <name type="scientific">Stichopus japonicus</name>
    <name type="common">Sea cucumber</name>
    <dbReference type="NCBI Taxonomy" id="307972"/>
    <lineage>
        <taxon>Eukaryota</taxon>
        <taxon>Metazoa</taxon>
        <taxon>Echinodermata</taxon>
        <taxon>Eleutherozoa</taxon>
        <taxon>Echinozoa</taxon>
        <taxon>Holothuroidea</taxon>
        <taxon>Aspidochirotacea</taxon>
        <taxon>Aspidochirotida</taxon>
        <taxon>Stichopodidae</taxon>
        <taxon>Apostichopus</taxon>
    </lineage>
</organism>
<dbReference type="AlphaFoldDB" id="A0A2G8KQS3"/>
<reference evidence="1 2" key="1">
    <citation type="journal article" date="2017" name="PLoS Biol.">
        <title>The sea cucumber genome provides insights into morphological evolution and visceral regeneration.</title>
        <authorList>
            <person name="Zhang X."/>
            <person name="Sun L."/>
            <person name="Yuan J."/>
            <person name="Sun Y."/>
            <person name="Gao Y."/>
            <person name="Zhang L."/>
            <person name="Li S."/>
            <person name="Dai H."/>
            <person name="Hamel J.F."/>
            <person name="Liu C."/>
            <person name="Yu Y."/>
            <person name="Liu S."/>
            <person name="Lin W."/>
            <person name="Guo K."/>
            <person name="Jin S."/>
            <person name="Xu P."/>
            <person name="Storey K.B."/>
            <person name="Huan P."/>
            <person name="Zhang T."/>
            <person name="Zhou Y."/>
            <person name="Zhang J."/>
            <person name="Lin C."/>
            <person name="Li X."/>
            <person name="Xing L."/>
            <person name="Huo D."/>
            <person name="Sun M."/>
            <person name="Wang L."/>
            <person name="Mercier A."/>
            <person name="Li F."/>
            <person name="Yang H."/>
            <person name="Xiang J."/>
        </authorList>
    </citation>
    <scope>NUCLEOTIDE SEQUENCE [LARGE SCALE GENOMIC DNA]</scope>
    <source>
        <strain evidence="1">Shaxun</strain>
        <tissue evidence="1">Muscle</tissue>
    </source>
</reference>
<gene>
    <name evidence="1" type="ORF">BSL78_12810</name>
</gene>
<name>A0A2G8KQS3_STIJA</name>
<accession>A0A2G8KQS3</accession>
<sequence length="202" mass="22789">MDGVRPKVDLEWVASPDEITLDGTPTVTNNSDEHMISLNSKLEFSVGHGNVIFMCRATGHDFTSETEVYLLNQDEISLETTSSRSNNNDGTFNIKCSSHFGFLSRSMEQVTLECRVFDGTTNTSLDVTTVELFLPEYQESDCTSQWSPGLNTLILLLMTVFLICRFITLKRTLKAWESVKIFGRHVIFAYMCIRKCTINSST</sequence>
<comment type="caution">
    <text evidence="1">The sequence shown here is derived from an EMBL/GenBank/DDBJ whole genome shotgun (WGS) entry which is preliminary data.</text>
</comment>
<evidence type="ECO:0000313" key="2">
    <source>
        <dbReference type="Proteomes" id="UP000230750"/>
    </source>
</evidence>